<evidence type="ECO:0000313" key="2">
    <source>
        <dbReference type="Proteomes" id="UP000007801"/>
    </source>
</evidence>
<dbReference type="Proteomes" id="UP000007801">
    <property type="component" value="Unassembled WGS sequence"/>
</dbReference>
<proteinExistence type="predicted"/>
<dbReference type="OrthoDB" id="2121937at2759"/>
<dbReference type="InParanoid" id="A0A0P8Y568"/>
<keyword evidence="2" id="KW-1185">Reference proteome</keyword>
<name>A0A0P8Y568_DROAN</name>
<reference evidence="1 2" key="1">
    <citation type="journal article" date="2007" name="Nature">
        <title>Evolution of genes and genomes on the Drosophila phylogeny.</title>
        <authorList>
            <consortium name="Drosophila 12 Genomes Consortium"/>
            <person name="Clark A.G."/>
            <person name="Eisen M.B."/>
            <person name="Smith D.R."/>
            <person name="Bergman C.M."/>
            <person name="Oliver B."/>
            <person name="Markow T.A."/>
            <person name="Kaufman T.C."/>
            <person name="Kellis M."/>
            <person name="Gelbart W."/>
            <person name="Iyer V.N."/>
            <person name="Pollard D.A."/>
            <person name="Sackton T.B."/>
            <person name="Larracuente A.M."/>
            <person name="Singh N.D."/>
            <person name="Abad J.P."/>
            <person name="Abt D.N."/>
            <person name="Adryan B."/>
            <person name="Aguade M."/>
            <person name="Akashi H."/>
            <person name="Anderson W.W."/>
            <person name="Aquadro C.F."/>
            <person name="Ardell D.H."/>
            <person name="Arguello R."/>
            <person name="Artieri C.G."/>
            <person name="Barbash D.A."/>
            <person name="Barker D."/>
            <person name="Barsanti P."/>
            <person name="Batterham P."/>
            <person name="Batzoglou S."/>
            <person name="Begun D."/>
            <person name="Bhutkar A."/>
            <person name="Blanco E."/>
            <person name="Bosak S.A."/>
            <person name="Bradley R.K."/>
            <person name="Brand A.D."/>
            <person name="Brent M.R."/>
            <person name="Brooks A.N."/>
            <person name="Brown R.H."/>
            <person name="Butlin R.K."/>
            <person name="Caggese C."/>
            <person name="Calvi B.R."/>
            <person name="Bernardo de Carvalho A."/>
            <person name="Caspi A."/>
            <person name="Castrezana S."/>
            <person name="Celniker S.E."/>
            <person name="Chang J.L."/>
            <person name="Chapple C."/>
            <person name="Chatterji S."/>
            <person name="Chinwalla A."/>
            <person name="Civetta A."/>
            <person name="Clifton S.W."/>
            <person name="Comeron J.M."/>
            <person name="Costello J.C."/>
            <person name="Coyne J.A."/>
            <person name="Daub J."/>
            <person name="David R.G."/>
            <person name="Delcher A.L."/>
            <person name="Delehaunty K."/>
            <person name="Do C.B."/>
            <person name="Ebling H."/>
            <person name="Edwards K."/>
            <person name="Eickbush T."/>
            <person name="Evans J.D."/>
            <person name="Filipski A."/>
            <person name="Findeiss S."/>
            <person name="Freyhult E."/>
            <person name="Fulton L."/>
            <person name="Fulton R."/>
            <person name="Garcia A.C."/>
            <person name="Gardiner A."/>
            <person name="Garfield D.A."/>
            <person name="Garvin B.E."/>
            <person name="Gibson G."/>
            <person name="Gilbert D."/>
            <person name="Gnerre S."/>
            <person name="Godfrey J."/>
            <person name="Good R."/>
            <person name="Gotea V."/>
            <person name="Gravely B."/>
            <person name="Greenberg A.J."/>
            <person name="Griffiths-Jones S."/>
            <person name="Gross S."/>
            <person name="Guigo R."/>
            <person name="Gustafson E.A."/>
            <person name="Haerty W."/>
            <person name="Hahn M.W."/>
            <person name="Halligan D.L."/>
            <person name="Halpern A.L."/>
            <person name="Halter G.M."/>
            <person name="Han M.V."/>
            <person name="Heger A."/>
            <person name="Hillier L."/>
            <person name="Hinrichs A.S."/>
            <person name="Holmes I."/>
            <person name="Hoskins R.A."/>
            <person name="Hubisz M.J."/>
            <person name="Hultmark D."/>
            <person name="Huntley M.A."/>
            <person name="Jaffe D.B."/>
            <person name="Jagadeeshan S."/>
            <person name="Jeck W.R."/>
            <person name="Johnson J."/>
            <person name="Jones C.D."/>
            <person name="Jordan W.C."/>
            <person name="Karpen G.H."/>
            <person name="Kataoka E."/>
            <person name="Keightley P.D."/>
            <person name="Kheradpour P."/>
            <person name="Kirkness E.F."/>
            <person name="Koerich L.B."/>
            <person name="Kristiansen K."/>
            <person name="Kudrna D."/>
            <person name="Kulathinal R.J."/>
            <person name="Kumar S."/>
            <person name="Kwok R."/>
            <person name="Lander E."/>
            <person name="Langley C.H."/>
            <person name="Lapoint R."/>
            <person name="Lazzaro B.P."/>
            <person name="Lee S.J."/>
            <person name="Levesque L."/>
            <person name="Li R."/>
            <person name="Lin C.F."/>
            <person name="Lin M.F."/>
            <person name="Lindblad-Toh K."/>
            <person name="Llopart A."/>
            <person name="Long M."/>
            <person name="Low L."/>
            <person name="Lozovsky E."/>
            <person name="Lu J."/>
            <person name="Luo M."/>
            <person name="Machado C.A."/>
            <person name="Makalowski W."/>
            <person name="Marzo M."/>
            <person name="Matsuda M."/>
            <person name="Matzkin L."/>
            <person name="McAllister B."/>
            <person name="McBride C.S."/>
            <person name="McKernan B."/>
            <person name="McKernan K."/>
            <person name="Mendez-Lago M."/>
            <person name="Minx P."/>
            <person name="Mollenhauer M.U."/>
            <person name="Montooth K."/>
            <person name="Mount S.M."/>
            <person name="Mu X."/>
            <person name="Myers E."/>
            <person name="Negre B."/>
            <person name="Newfeld S."/>
            <person name="Nielsen R."/>
            <person name="Noor M.A."/>
            <person name="O'Grady P."/>
            <person name="Pachter L."/>
            <person name="Papaceit M."/>
            <person name="Parisi M.J."/>
            <person name="Parisi M."/>
            <person name="Parts L."/>
            <person name="Pedersen J.S."/>
            <person name="Pesole G."/>
            <person name="Phillippy A.M."/>
            <person name="Ponting C.P."/>
            <person name="Pop M."/>
            <person name="Porcelli D."/>
            <person name="Powell J.R."/>
            <person name="Prohaska S."/>
            <person name="Pruitt K."/>
            <person name="Puig M."/>
            <person name="Quesneville H."/>
            <person name="Ram K.R."/>
            <person name="Rand D."/>
            <person name="Rasmussen M.D."/>
            <person name="Reed L.K."/>
            <person name="Reenan R."/>
            <person name="Reily A."/>
            <person name="Remington K.A."/>
            <person name="Rieger T.T."/>
            <person name="Ritchie M.G."/>
            <person name="Robin C."/>
            <person name="Rogers Y.H."/>
            <person name="Rohde C."/>
            <person name="Rozas J."/>
            <person name="Rubenfield M.J."/>
            <person name="Ruiz A."/>
            <person name="Russo S."/>
            <person name="Salzberg S.L."/>
            <person name="Sanchez-Gracia A."/>
            <person name="Saranga D.J."/>
            <person name="Sato H."/>
            <person name="Schaeffer S.W."/>
            <person name="Schatz M.C."/>
            <person name="Schlenke T."/>
            <person name="Schwartz R."/>
            <person name="Segarra C."/>
            <person name="Singh R.S."/>
            <person name="Sirot L."/>
            <person name="Sirota M."/>
            <person name="Sisneros N.B."/>
            <person name="Smith C.D."/>
            <person name="Smith T.F."/>
            <person name="Spieth J."/>
            <person name="Stage D.E."/>
            <person name="Stark A."/>
            <person name="Stephan W."/>
            <person name="Strausberg R.L."/>
            <person name="Strempel S."/>
            <person name="Sturgill D."/>
            <person name="Sutton G."/>
            <person name="Sutton G.G."/>
            <person name="Tao W."/>
            <person name="Teichmann S."/>
            <person name="Tobari Y.N."/>
            <person name="Tomimura Y."/>
            <person name="Tsolas J.M."/>
            <person name="Valente V.L."/>
            <person name="Venter E."/>
            <person name="Venter J.C."/>
            <person name="Vicario S."/>
            <person name="Vieira F.G."/>
            <person name="Vilella A.J."/>
            <person name="Villasante A."/>
            <person name="Walenz B."/>
            <person name="Wang J."/>
            <person name="Wasserman M."/>
            <person name="Watts T."/>
            <person name="Wilson D."/>
            <person name="Wilson R.K."/>
            <person name="Wing R.A."/>
            <person name="Wolfner M.F."/>
            <person name="Wong A."/>
            <person name="Wong G.K."/>
            <person name="Wu C.I."/>
            <person name="Wu G."/>
            <person name="Yamamoto D."/>
            <person name="Yang H.P."/>
            <person name="Yang S.P."/>
            <person name="Yorke J.A."/>
            <person name="Yoshida K."/>
            <person name="Zdobnov E."/>
            <person name="Zhang P."/>
            <person name="Zhang Y."/>
            <person name="Zimin A.V."/>
            <person name="Baldwin J."/>
            <person name="Abdouelleil A."/>
            <person name="Abdulkadir J."/>
            <person name="Abebe A."/>
            <person name="Abera B."/>
            <person name="Abreu J."/>
            <person name="Acer S.C."/>
            <person name="Aftuck L."/>
            <person name="Alexander A."/>
            <person name="An P."/>
            <person name="Anderson E."/>
            <person name="Anderson S."/>
            <person name="Arachi H."/>
            <person name="Azer M."/>
            <person name="Bachantsang P."/>
            <person name="Barry A."/>
            <person name="Bayul T."/>
            <person name="Berlin A."/>
            <person name="Bessette D."/>
            <person name="Bloom T."/>
            <person name="Blye J."/>
            <person name="Boguslavskiy L."/>
            <person name="Bonnet C."/>
            <person name="Boukhgalter B."/>
            <person name="Bourzgui I."/>
            <person name="Brown A."/>
            <person name="Cahill P."/>
            <person name="Channer S."/>
            <person name="Cheshatsang Y."/>
            <person name="Chuda L."/>
            <person name="Citroen M."/>
            <person name="Collymore A."/>
            <person name="Cooke P."/>
            <person name="Costello M."/>
            <person name="D'Aco K."/>
            <person name="Daza R."/>
            <person name="De Haan G."/>
            <person name="DeGray S."/>
            <person name="DeMaso C."/>
            <person name="Dhargay N."/>
            <person name="Dooley K."/>
            <person name="Dooley E."/>
            <person name="Doricent M."/>
            <person name="Dorje P."/>
            <person name="Dorjee K."/>
            <person name="Dupes A."/>
            <person name="Elong R."/>
            <person name="Falk J."/>
            <person name="Farina A."/>
            <person name="Faro S."/>
            <person name="Ferguson D."/>
            <person name="Fisher S."/>
            <person name="Foley C.D."/>
            <person name="Franke A."/>
            <person name="Friedrich D."/>
            <person name="Gadbois L."/>
            <person name="Gearin G."/>
            <person name="Gearin C.R."/>
            <person name="Giannoukos G."/>
            <person name="Goode T."/>
            <person name="Graham J."/>
            <person name="Grandbois E."/>
            <person name="Grewal S."/>
            <person name="Gyaltsen K."/>
            <person name="Hafez N."/>
            <person name="Hagos B."/>
            <person name="Hall J."/>
            <person name="Henson C."/>
            <person name="Hollinger A."/>
            <person name="Honan T."/>
            <person name="Huard M.D."/>
            <person name="Hughes L."/>
            <person name="Hurhula B."/>
            <person name="Husby M.E."/>
            <person name="Kamat A."/>
            <person name="Kanga B."/>
            <person name="Kashin S."/>
            <person name="Khazanovich D."/>
            <person name="Kisner P."/>
            <person name="Lance K."/>
            <person name="Lara M."/>
            <person name="Lee W."/>
            <person name="Lennon N."/>
            <person name="Letendre F."/>
            <person name="LeVine R."/>
            <person name="Lipovsky A."/>
            <person name="Liu X."/>
            <person name="Liu J."/>
            <person name="Liu S."/>
            <person name="Lokyitsang T."/>
            <person name="Lokyitsang Y."/>
            <person name="Lubonja R."/>
            <person name="Lui A."/>
            <person name="MacDonald P."/>
            <person name="Magnisalis V."/>
            <person name="Maru K."/>
            <person name="Matthews C."/>
            <person name="McCusker W."/>
            <person name="McDonough S."/>
            <person name="Mehta T."/>
            <person name="Meldrim J."/>
            <person name="Meneus L."/>
            <person name="Mihai O."/>
            <person name="Mihalev A."/>
            <person name="Mihova T."/>
            <person name="Mittelman R."/>
            <person name="Mlenga V."/>
            <person name="Montmayeur A."/>
            <person name="Mulrain L."/>
            <person name="Navidi A."/>
            <person name="Naylor J."/>
            <person name="Negash T."/>
            <person name="Nguyen T."/>
            <person name="Nguyen N."/>
            <person name="Nicol R."/>
            <person name="Norbu C."/>
            <person name="Norbu N."/>
            <person name="Novod N."/>
            <person name="O'Neill B."/>
            <person name="Osman S."/>
            <person name="Markiewicz E."/>
            <person name="Oyono O.L."/>
            <person name="Patti C."/>
            <person name="Phunkhang P."/>
            <person name="Pierre F."/>
            <person name="Priest M."/>
            <person name="Raghuraman S."/>
            <person name="Rege F."/>
            <person name="Reyes R."/>
            <person name="Rise C."/>
            <person name="Rogov P."/>
            <person name="Ross K."/>
            <person name="Ryan E."/>
            <person name="Settipalli S."/>
            <person name="Shea T."/>
            <person name="Sherpa N."/>
            <person name="Shi L."/>
            <person name="Shih D."/>
            <person name="Sparrow T."/>
            <person name="Spaulding J."/>
            <person name="Stalker J."/>
            <person name="Stange-Thomann N."/>
            <person name="Stavropoulos S."/>
            <person name="Stone C."/>
            <person name="Strader C."/>
            <person name="Tesfaye S."/>
            <person name="Thomson T."/>
            <person name="Thoulutsang Y."/>
            <person name="Thoulutsang D."/>
            <person name="Topham K."/>
            <person name="Topping I."/>
            <person name="Tsamla T."/>
            <person name="Vassiliev H."/>
            <person name="Vo A."/>
            <person name="Wangchuk T."/>
            <person name="Wangdi T."/>
            <person name="Weiand M."/>
            <person name="Wilkinson J."/>
            <person name="Wilson A."/>
            <person name="Yadav S."/>
            <person name="Young G."/>
            <person name="Yu Q."/>
            <person name="Zembek L."/>
            <person name="Zhong D."/>
            <person name="Zimmer A."/>
            <person name="Zwirko Z."/>
            <person name="Jaffe D.B."/>
            <person name="Alvarez P."/>
            <person name="Brockman W."/>
            <person name="Butler J."/>
            <person name="Chin C."/>
            <person name="Gnerre S."/>
            <person name="Grabherr M."/>
            <person name="Kleber M."/>
            <person name="Mauceli E."/>
            <person name="MacCallum I."/>
        </authorList>
    </citation>
    <scope>NUCLEOTIDE SEQUENCE [LARGE SCALE GENOMIC DNA]</scope>
    <source>
        <strain evidence="2">Tucson 14024-0371.13</strain>
    </source>
</reference>
<dbReference type="EMBL" id="CH903010">
    <property type="protein sequence ID" value="KPU81875.1"/>
    <property type="molecule type" value="Genomic_DNA"/>
</dbReference>
<dbReference type="KEGG" id="dan:26514915"/>
<protein>
    <submittedName>
        <fullName evidence="1">Uncharacterized protein</fullName>
    </submittedName>
</protein>
<feature type="non-terminal residue" evidence="1">
    <location>
        <position position="89"/>
    </location>
</feature>
<gene>
    <name evidence="1" type="primary">Dana\GF26800</name>
    <name evidence="1" type="ORF">GF26800</name>
</gene>
<dbReference type="AlphaFoldDB" id="A0A0P8Y568"/>
<evidence type="ECO:0000313" key="1">
    <source>
        <dbReference type="EMBL" id="KPU81875.1"/>
    </source>
</evidence>
<organism evidence="1 2">
    <name type="scientific">Drosophila ananassae</name>
    <name type="common">Fruit fly</name>
    <dbReference type="NCBI Taxonomy" id="7217"/>
    <lineage>
        <taxon>Eukaryota</taxon>
        <taxon>Metazoa</taxon>
        <taxon>Ecdysozoa</taxon>
        <taxon>Arthropoda</taxon>
        <taxon>Hexapoda</taxon>
        <taxon>Insecta</taxon>
        <taxon>Pterygota</taxon>
        <taxon>Neoptera</taxon>
        <taxon>Endopterygota</taxon>
        <taxon>Diptera</taxon>
        <taxon>Brachycera</taxon>
        <taxon>Muscomorpha</taxon>
        <taxon>Ephydroidea</taxon>
        <taxon>Drosophilidae</taxon>
        <taxon>Drosophila</taxon>
        <taxon>Sophophora</taxon>
    </lineage>
</organism>
<accession>A0A0P8Y568</accession>
<sequence length="89" mass="10621">MDSFIQYYWTLHDSTESELLDFLGATLKPELKIPRYRINLRQQSPLNRMVLVRINARIVGRRAPLVARLWPLNAYLLLFEVEIIEKFFV</sequence>